<comment type="caution">
    <text evidence="2">The sequence shown here is derived from an EMBL/GenBank/DDBJ whole genome shotgun (WGS) entry which is preliminary data.</text>
</comment>
<keyword evidence="1" id="KW-0812">Transmembrane</keyword>
<sequence length="209" mass="23320">MTASDPSEEKTVDLEDILSMFSISGRYHLEIAALAFLVFTTNSMYSSNYIFVAEKVNYRLGRKTILIVTGVLGGVFGIARSFSPWYWLYIAFEFFEAALGDSCSPAFILITEVISTNHRIKFILLCGLGYSFGGLTISLAAWLIPYWRTLLQMPYWFGLPSLIFGLASLFAGLVTFLVPDISNDVLSDTICEAEKLGKSKKMDLKKVNI</sequence>
<evidence type="ECO:0000256" key="1">
    <source>
        <dbReference type="SAM" id="Phobius"/>
    </source>
</evidence>
<feature type="transmembrane region" description="Helical" evidence="1">
    <location>
        <begin position="122"/>
        <end position="144"/>
    </location>
</feature>
<keyword evidence="1" id="KW-0472">Membrane</keyword>
<evidence type="ECO:0000313" key="3">
    <source>
        <dbReference type="Proteomes" id="UP000691718"/>
    </source>
</evidence>
<protein>
    <submittedName>
        <fullName evidence="2">(apollo) hypothetical protein</fullName>
    </submittedName>
</protein>
<keyword evidence="1" id="KW-1133">Transmembrane helix</keyword>
<proteinExistence type="predicted"/>
<gene>
    <name evidence="2" type="ORF">PAPOLLO_LOCUS11504</name>
</gene>
<dbReference type="OrthoDB" id="2261376at2759"/>
<feature type="transmembrane region" description="Helical" evidence="1">
    <location>
        <begin position="64"/>
        <end position="82"/>
    </location>
</feature>
<accession>A0A8S3X063</accession>
<feature type="transmembrane region" description="Helical" evidence="1">
    <location>
        <begin position="31"/>
        <end position="52"/>
    </location>
</feature>
<name>A0A8S3X063_PARAO</name>
<keyword evidence="3" id="KW-1185">Reference proteome</keyword>
<organism evidence="2 3">
    <name type="scientific">Parnassius apollo</name>
    <name type="common">Apollo butterfly</name>
    <name type="synonym">Papilio apollo</name>
    <dbReference type="NCBI Taxonomy" id="110799"/>
    <lineage>
        <taxon>Eukaryota</taxon>
        <taxon>Metazoa</taxon>
        <taxon>Ecdysozoa</taxon>
        <taxon>Arthropoda</taxon>
        <taxon>Hexapoda</taxon>
        <taxon>Insecta</taxon>
        <taxon>Pterygota</taxon>
        <taxon>Neoptera</taxon>
        <taxon>Endopterygota</taxon>
        <taxon>Lepidoptera</taxon>
        <taxon>Glossata</taxon>
        <taxon>Ditrysia</taxon>
        <taxon>Papilionoidea</taxon>
        <taxon>Papilionidae</taxon>
        <taxon>Parnassiinae</taxon>
        <taxon>Parnassini</taxon>
        <taxon>Parnassius</taxon>
        <taxon>Parnassius</taxon>
    </lineage>
</organism>
<evidence type="ECO:0000313" key="2">
    <source>
        <dbReference type="EMBL" id="CAG4987799.1"/>
    </source>
</evidence>
<dbReference type="Proteomes" id="UP000691718">
    <property type="component" value="Unassembled WGS sequence"/>
</dbReference>
<dbReference type="EMBL" id="CAJQZP010000847">
    <property type="protein sequence ID" value="CAG4987799.1"/>
    <property type="molecule type" value="Genomic_DNA"/>
</dbReference>
<feature type="transmembrane region" description="Helical" evidence="1">
    <location>
        <begin position="156"/>
        <end position="178"/>
    </location>
</feature>
<reference evidence="2" key="1">
    <citation type="submission" date="2021-04" db="EMBL/GenBank/DDBJ databases">
        <authorList>
            <person name="Tunstrom K."/>
        </authorList>
    </citation>
    <scope>NUCLEOTIDE SEQUENCE</scope>
</reference>
<dbReference type="AlphaFoldDB" id="A0A8S3X063"/>